<dbReference type="NCBIfam" id="TIGR02106">
    <property type="entry name" value="cyd_oper_ybgT"/>
    <property type="match status" value="1"/>
</dbReference>
<dbReference type="Pfam" id="PF08173">
    <property type="entry name" value="YbgT_YccB"/>
    <property type="match status" value="1"/>
</dbReference>
<dbReference type="AlphaFoldDB" id="A0A345D968"/>
<dbReference type="InterPro" id="IPR012994">
    <property type="entry name" value="YbgT_YccB"/>
</dbReference>
<dbReference type="KEGG" id="hyf:DTO96_100622"/>
<reference evidence="2" key="1">
    <citation type="submission" date="2018-07" db="EMBL/GenBank/DDBJ databases">
        <authorList>
            <person name="Kim H."/>
        </authorList>
    </citation>
    <scope>NUCLEOTIDE SEQUENCE [LARGE SCALE GENOMIC DNA]</scope>
    <source>
        <strain evidence="2">F02</strain>
    </source>
</reference>
<accession>A0A345D968</accession>
<dbReference type="InterPro" id="IPR011724">
    <property type="entry name" value="Cyd_oper_YbgT"/>
</dbReference>
<evidence type="ECO:0000313" key="1">
    <source>
        <dbReference type="EMBL" id="AXF84906.1"/>
    </source>
</evidence>
<dbReference type="OrthoDB" id="9806372at2"/>
<sequence length="36" mass="4175">MWYFSWILGLGFAVLFAIANALWLESQQDKSSNHDD</sequence>
<organism evidence="1 2">
    <name type="scientific">Ephemeroptericola cinctiostellae</name>
    <dbReference type="NCBI Taxonomy" id="2268024"/>
    <lineage>
        <taxon>Bacteria</taxon>
        <taxon>Pseudomonadati</taxon>
        <taxon>Pseudomonadota</taxon>
        <taxon>Betaproteobacteria</taxon>
        <taxon>Burkholderiales</taxon>
        <taxon>Burkholderiaceae</taxon>
        <taxon>Ephemeroptericola</taxon>
    </lineage>
</organism>
<keyword evidence="2" id="KW-1185">Reference proteome</keyword>
<protein>
    <submittedName>
        <fullName evidence="1">Cytochrome bd ubiquinol oxidase subunit X</fullName>
    </submittedName>
</protein>
<evidence type="ECO:0000313" key="2">
    <source>
        <dbReference type="Proteomes" id="UP000252182"/>
    </source>
</evidence>
<dbReference type="RefSeq" id="WP_114562159.1">
    <property type="nucleotide sequence ID" value="NZ_CP031124.1"/>
</dbReference>
<dbReference type="Proteomes" id="UP000252182">
    <property type="component" value="Chromosome"/>
</dbReference>
<proteinExistence type="predicted"/>
<gene>
    <name evidence="1" type="primary">cydX</name>
    <name evidence="1" type="ORF">DTO96_100622</name>
</gene>
<name>A0A345D968_9BURK</name>
<dbReference type="EMBL" id="CP031124">
    <property type="protein sequence ID" value="AXF84906.1"/>
    <property type="molecule type" value="Genomic_DNA"/>
</dbReference>